<keyword evidence="1" id="KW-1133">Transmembrane helix</keyword>
<proteinExistence type="predicted"/>
<evidence type="ECO:0000313" key="3">
    <source>
        <dbReference type="Proteomes" id="UP000076858"/>
    </source>
</evidence>
<accession>A0A164L812</accession>
<keyword evidence="1" id="KW-0812">Transmembrane</keyword>
<feature type="transmembrane region" description="Helical" evidence="1">
    <location>
        <begin position="63"/>
        <end position="86"/>
    </location>
</feature>
<keyword evidence="3" id="KW-1185">Reference proteome</keyword>
<dbReference type="AlphaFoldDB" id="A0A164L812"/>
<dbReference type="Proteomes" id="UP000076858">
    <property type="component" value="Unassembled WGS sequence"/>
</dbReference>
<evidence type="ECO:0000256" key="1">
    <source>
        <dbReference type="SAM" id="Phobius"/>
    </source>
</evidence>
<evidence type="ECO:0000313" key="2">
    <source>
        <dbReference type="EMBL" id="KZS03872.1"/>
    </source>
</evidence>
<feature type="transmembrane region" description="Helical" evidence="1">
    <location>
        <begin position="14"/>
        <end position="34"/>
    </location>
</feature>
<dbReference type="EMBL" id="LRGB01003164">
    <property type="protein sequence ID" value="KZS03872.1"/>
    <property type="molecule type" value="Genomic_DNA"/>
</dbReference>
<name>A0A164L812_9CRUS</name>
<protein>
    <submittedName>
        <fullName evidence="2">Uncharacterized protein</fullName>
    </submittedName>
</protein>
<keyword evidence="1" id="KW-0472">Membrane</keyword>
<comment type="caution">
    <text evidence="2">The sequence shown here is derived from an EMBL/GenBank/DDBJ whole genome shotgun (WGS) entry which is preliminary data.</text>
</comment>
<reference evidence="2 3" key="1">
    <citation type="submission" date="2016-03" db="EMBL/GenBank/DDBJ databases">
        <title>EvidentialGene: Evidence-directed Construction of Genes on Genomes.</title>
        <authorList>
            <person name="Gilbert D.G."/>
            <person name="Choi J.-H."/>
            <person name="Mockaitis K."/>
            <person name="Colbourne J."/>
            <person name="Pfrender M."/>
        </authorList>
    </citation>
    <scope>NUCLEOTIDE SEQUENCE [LARGE SCALE GENOMIC DNA]</scope>
    <source>
        <strain evidence="2 3">Xinb3</strain>
        <tissue evidence="2">Complete organism</tissue>
    </source>
</reference>
<gene>
    <name evidence="2" type="ORF">APZ42_033312</name>
</gene>
<organism evidence="2 3">
    <name type="scientific">Daphnia magna</name>
    <dbReference type="NCBI Taxonomy" id="35525"/>
    <lineage>
        <taxon>Eukaryota</taxon>
        <taxon>Metazoa</taxon>
        <taxon>Ecdysozoa</taxon>
        <taxon>Arthropoda</taxon>
        <taxon>Crustacea</taxon>
        <taxon>Branchiopoda</taxon>
        <taxon>Diplostraca</taxon>
        <taxon>Cladocera</taxon>
        <taxon>Anomopoda</taxon>
        <taxon>Daphniidae</taxon>
        <taxon>Daphnia</taxon>
    </lineage>
</organism>
<sequence length="87" mass="10323">MCLNLNEPLLILSLSYYTTTFITLFTFDCCSLCLRHVNRSLHQDLSTFFFFFFSSSFSENTYLNFTSVFCFFFLFSFLRIVVAIVIR</sequence>